<gene>
    <name evidence="3" type="ORF">V5O48_003531</name>
</gene>
<reference evidence="3 4" key="1">
    <citation type="submission" date="2024-02" db="EMBL/GenBank/DDBJ databases">
        <title>A draft genome for the cacao thread blight pathogen Marasmius crinis-equi.</title>
        <authorList>
            <person name="Cohen S.P."/>
            <person name="Baruah I.K."/>
            <person name="Amoako-Attah I."/>
            <person name="Bukari Y."/>
            <person name="Meinhardt L.W."/>
            <person name="Bailey B.A."/>
        </authorList>
    </citation>
    <scope>NUCLEOTIDE SEQUENCE [LARGE SCALE GENOMIC DNA]</scope>
    <source>
        <strain evidence="3 4">GH-76</strain>
    </source>
</reference>
<dbReference type="Proteomes" id="UP001465976">
    <property type="component" value="Unassembled WGS sequence"/>
</dbReference>
<evidence type="ECO:0000313" key="3">
    <source>
        <dbReference type="EMBL" id="KAL0578482.1"/>
    </source>
</evidence>
<sequence length="169" mass="18398">MKLTVLLSVASAATLTAPLPIGSPSLTTLEARQTTSEVVNIFAAHAWENEKRTIGKLNNLRMTRSRVKHDGDKMTADAEPTSSTTGEDIFAFDAWEDEKRKRSKLNPDSEAIFAKFQWDNDMEETPASRRAIARDEPPAAVTSTDTGSSSITTGPAAPPIFAFDAWDAE</sequence>
<evidence type="ECO:0000256" key="2">
    <source>
        <dbReference type="SAM" id="SignalP"/>
    </source>
</evidence>
<evidence type="ECO:0000256" key="1">
    <source>
        <dbReference type="SAM" id="MobiDB-lite"/>
    </source>
</evidence>
<protein>
    <submittedName>
        <fullName evidence="3">Uncharacterized protein</fullName>
    </submittedName>
</protein>
<feature type="chain" id="PRO_5047525438" evidence="2">
    <location>
        <begin position="19"/>
        <end position="169"/>
    </location>
</feature>
<proteinExistence type="predicted"/>
<organism evidence="3 4">
    <name type="scientific">Marasmius crinis-equi</name>
    <dbReference type="NCBI Taxonomy" id="585013"/>
    <lineage>
        <taxon>Eukaryota</taxon>
        <taxon>Fungi</taxon>
        <taxon>Dikarya</taxon>
        <taxon>Basidiomycota</taxon>
        <taxon>Agaricomycotina</taxon>
        <taxon>Agaricomycetes</taxon>
        <taxon>Agaricomycetidae</taxon>
        <taxon>Agaricales</taxon>
        <taxon>Marasmiineae</taxon>
        <taxon>Marasmiaceae</taxon>
        <taxon>Marasmius</taxon>
    </lineage>
</organism>
<keyword evidence="2" id="KW-0732">Signal</keyword>
<keyword evidence="4" id="KW-1185">Reference proteome</keyword>
<feature type="signal peptide" evidence="2">
    <location>
        <begin position="1"/>
        <end position="18"/>
    </location>
</feature>
<feature type="compositionally biased region" description="Low complexity" evidence="1">
    <location>
        <begin position="142"/>
        <end position="154"/>
    </location>
</feature>
<comment type="caution">
    <text evidence="3">The sequence shown here is derived from an EMBL/GenBank/DDBJ whole genome shotgun (WGS) entry which is preliminary data.</text>
</comment>
<dbReference type="EMBL" id="JBAHYK010000097">
    <property type="protein sequence ID" value="KAL0578482.1"/>
    <property type="molecule type" value="Genomic_DNA"/>
</dbReference>
<accession>A0ABR3FSQ2</accession>
<feature type="region of interest" description="Disordered" evidence="1">
    <location>
        <begin position="123"/>
        <end position="169"/>
    </location>
</feature>
<name>A0ABR3FSQ2_9AGAR</name>
<evidence type="ECO:0000313" key="4">
    <source>
        <dbReference type="Proteomes" id="UP001465976"/>
    </source>
</evidence>